<dbReference type="InterPro" id="IPR015947">
    <property type="entry name" value="PUA-like_sf"/>
</dbReference>
<evidence type="ECO:0000313" key="3">
    <source>
        <dbReference type="EMBL" id="KAK5574788.1"/>
    </source>
</evidence>
<dbReference type="InterPro" id="IPR007374">
    <property type="entry name" value="ASCH_domain"/>
</dbReference>
<feature type="domain" description="ASCH" evidence="2">
    <location>
        <begin position="4"/>
        <end position="100"/>
    </location>
</feature>
<reference evidence="3 4" key="1">
    <citation type="submission" date="2023-11" db="EMBL/GenBank/DDBJ databases">
        <title>Dfirmibasis_genome.</title>
        <authorList>
            <person name="Edelbroek B."/>
            <person name="Kjellin J."/>
            <person name="Jerlstrom-Hultqvist J."/>
            <person name="Soderbom F."/>
        </authorList>
    </citation>
    <scope>NUCLEOTIDE SEQUENCE [LARGE SCALE GENOMIC DNA]</scope>
    <source>
        <strain evidence="3 4">TNS-C-14</strain>
    </source>
</reference>
<dbReference type="PANTHER" id="PTHR38088">
    <property type="entry name" value="UCP029143 FAMILY PROTEIN"/>
    <property type="match status" value="1"/>
</dbReference>
<protein>
    <recommendedName>
        <fullName evidence="2">ASCH domain-containing protein</fullName>
    </recommendedName>
</protein>
<name>A0AAN7U0F9_9MYCE</name>
<dbReference type="SMART" id="SM01022">
    <property type="entry name" value="ASCH"/>
    <property type="match status" value="1"/>
</dbReference>
<dbReference type="Gene3D" id="2.30.130.30">
    <property type="entry name" value="Hypothetical protein"/>
    <property type="match status" value="1"/>
</dbReference>
<dbReference type="SUPFAM" id="SSF88697">
    <property type="entry name" value="PUA domain-like"/>
    <property type="match status" value="1"/>
</dbReference>
<dbReference type="GO" id="GO:0016787">
    <property type="term" value="F:hydrolase activity"/>
    <property type="evidence" value="ECO:0007669"/>
    <property type="project" value="UniProtKB-KW"/>
</dbReference>
<accession>A0AAN7U0F9</accession>
<dbReference type="PANTHER" id="PTHR38088:SF2">
    <property type="entry name" value="UCP029143 FAMILY PROTEIN"/>
    <property type="match status" value="1"/>
</dbReference>
<dbReference type="InterPro" id="IPR008314">
    <property type="entry name" value="AC4CH"/>
</dbReference>
<proteinExistence type="predicted"/>
<gene>
    <name evidence="3" type="ORF">RB653_010041</name>
</gene>
<evidence type="ECO:0000313" key="4">
    <source>
        <dbReference type="Proteomes" id="UP001344447"/>
    </source>
</evidence>
<dbReference type="AlphaFoldDB" id="A0AAN7U0F9"/>
<dbReference type="Pfam" id="PF04266">
    <property type="entry name" value="ASCH"/>
    <property type="match status" value="1"/>
</dbReference>
<dbReference type="NCBIfam" id="NF003443">
    <property type="entry name" value="PRK04980.1"/>
    <property type="match status" value="1"/>
</dbReference>
<keyword evidence="4" id="KW-1185">Reference proteome</keyword>
<dbReference type="CDD" id="cd06552">
    <property type="entry name" value="ASCH_yqfb_like"/>
    <property type="match status" value="1"/>
</dbReference>
<keyword evidence="1" id="KW-0378">Hydrolase</keyword>
<evidence type="ECO:0000259" key="2">
    <source>
        <dbReference type="SMART" id="SM01022"/>
    </source>
</evidence>
<dbReference type="Proteomes" id="UP001344447">
    <property type="component" value="Unassembled WGS sequence"/>
</dbReference>
<comment type="caution">
    <text evidence="3">The sequence shown here is derived from an EMBL/GenBank/DDBJ whole genome shotgun (WGS) entry which is preliminary data.</text>
</comment>
<organism evidence="3 4">
    <name type="scientific">Dictyostelium firmibasis</name>
    <dbReference type="NCBI Taxonomy" id="79012"/>
    <lineage>
        <taxon>Eukaryota</taxon>
        <taxon>Amoebozoa</taxon>
        <taxon>Evosea</taxon>
        <taxon>Eumycetozoa</taxon>
        <taxon>Dictyostelia</taxon>
        <taxon>Dictyosteliales</taxon>
        <taxon>Dictyosteliaceae</taxon>
        <taxon>Dictyostelium</taxon>
    </lineage>
</organism>
<sequence>MKEITFYSRFEKDILEHKKTITIRREGDVRVGDMIRVSKHEDGNFFCNIKILSVSPIHFSQLNETHAIQENMTLEQLKNVISEIYPGLLDLFLIEFILIDCEDKKNK</sequence>
<evidence type="ECO:0000256" key="1">
    <source>
        <dbReference type="ARBA" id="ARBA00022801"/>
    </source>
</evidence>
<dbReference type="EMBL" id="JAVFKY010000006">
    <property type="protein sequence ID" value="KAK5574788.1"/>
    <property type="molecule type" value="Genomic_DNA"/>
</dbReference>